<evidence type="ECO:0000256" key="1">
    <source>
        <dbReference type="SAM" id="Phobius"/>
    </source>
</evidence>
<evidence type="ECO:0000313" key="3">
    <source>
        <dbReference type="Proteomes" id="UP000284379"/>
    </source>
</evidence>
<keyword evidence="1" id="KW-1133">Transmembrane helix</keyword>
<reference evidence="2 3" key="1">
    <citation type="submission" date="2018-08" db="EMBL/GenBank/DDBJ databases">
        <title>A genome reference for cultivated species of the human gut microbiota.</title>
        <authorList>
            <person name="Zou Y."/>
            <person name="Xue W."/>
            <person name="Luo G."/>
        </authorList>
    </citation>
    <scope>NUCLEOTIDE SEQUENCE [LARGE SCALE GENOMIC DNA]</scope>
    <source>
        <strain evidence="2 3">AM40-30BH</strain>
    </source>
</reference>
<dbReference type="InterPro" id="IPR011726">
    <property type="entry name" value="KdpF"/>
</dbReference>
<keyword evidence="1" id="KW-0472">Membrane</keyword>
<keyword evidence="2" id="KW-0378">Hydrolase</keyword>
<gene>
    <name evidence="2" type="primary">kdpF</name>
    <name evidence="2" type="ORF">DW888_04820</name>
</gene>
<accession>A0A413VTE3</accession>
<sequence length="26" mass="3084">MYTILFVIGIAIFGYLMYVLIKPEKF</sequence>
<comment type="caution">
    <text evidence="2">The sequence shown here is derived from an EMBL/GenBank/DDBJ whole genome shotgun (WGS) entry which is preliminary data.</text>
</comment>
<dbReference type="GO" id="GO:0005886">
    <property type="term" value="C:plasma membrane"/>
    <property type="evidence" value="ECO:0007669"/>
    <property type="project" value="InterPro"/>
</dbReference>
<proteinExistence type="predicted"/>
<name>A0A413VTE3_9BACE</name>
<dbReference type="GO" id="GO:0016787">
    <property type="term" value="F:hydrolase activity"/>
    <property type="evidence" value="ECO:0007669"/>
    <property type="project" value="UniProtKB-KW"/>
</dbReference>
<dbReference type="NCBIfam" id="TIGR02115">
    <property type="entry name" value="potass_kdpF"/>
    <property type="match status" value="1"/>
</dbReference>
<dbReference type="GeneID" id="96091244"/>
<dbReference type="RefSeq" id="WP_081504715.1">
    <property type="nucleotide sequence ID" value="NZ_BMBN01000009.1"/>
</dbReference>
<protein>
    <submittedName>
        <fullName evidence="2">K(+)-transporting ATPase subunit F</fullName>
        <ecNumber evidence="2">3.6.3.12</ecNumber>
    </submittedName>
</protein>
<dbReference type="Proteomes" id="UP000284379">
    <property type="component" value="Unassembled WGS sequence"/>
</dbReference>
<dbReference type="EMBL" id="QSGO01000003">
    <property type="protein sequence ID" value="RHB36890.1"/>
    <property type="molecule type" value="Genomic_DNA"/>
</dbReference>
<dbReference type="AlphaFoldDB" id="A0A413VTE3"/>
<evidence type="ECO:0000313" key="2">
    <source>
        <dbReference type="EMBL" id="RHB36890.1"/>
    </source>
</evidence>
<dbReference type="GO" id="GO:0008556">
    <property type="term" value="F:P-type potassium transmembrane transporter activity"/>
    <property type="evidence" value="ECO:0007669"/>
    <property type="project" value="InterPro"/>
</dbReference>
<feature type="transmembrane region" description="Helical" evidence="1">
    <location>
        <begin position="6"/>
        <end position="21"/>
    </location>
</feature>
<keyword evidence="1" id="KW-0812">Transmembrane</keyword>
<organism evidence="2 3">
    <name type="scientific">Bacteroides nordii</name>
    <dbReference type="NCBI Taxonomy" id="291645"/>
    <lineage>
        <taxon>Bacteria</taxon>
        <taxon>Pseudomonadati</taxon>
        <taxon>Bacteroidota</taxon>
        <taxon>Bacteroidia</taxon>
        <taxon>Bacteroidales</taxon>
        <taxon>Bacteroidaceae</taxon>
        <taxon>Bacteroides</taxon>
    </lineage>
</organism>
<dbReference type="Pfam" id="PF09604">
    <property type="entry name" value="Potass_KdpF"/>
    <property type="match status" value="1"/>
</dbReference>
<dbReference type="EC" id="3.6.3.12" evidence="2"/>